<feature type="compositionally biased region" description="Pro residues" evidence="10">
    <location>
        <begin position="17"/>
        <end position="27"/>
    </location>
</feature>
<dbReference type="GO" id="GO:0000054">
    <property type="term" value="P:ribosomal subunit export from nucleus"/>
    <property type="evidence" value="ECO:0007669"/>
    <property type="project" value="TreeGrafter"/>
</dbReference>
<protein>
    <recommendedName>
        <fullName evidence="7">Large subunit GTPase 1 homolog</fullName>
    </recommendedName>
</protein>
<evidence type="ECO:0000256" key="5">
    <source>
        <dbReference type="ARBA" id="ARBA00022801"/>
    </source>
</evidence>
<dbReference type="Pfam" id="PF01926">
    <property type="entry name" value="MMR_HSR1"/>
    <property type="match status" value="1"/>
</dbReference>
<keyword evidence="6" id="KW-0342">GTP-binding</keyword>
<dbReference type="InterPro" id="IPR030378">
    <property type="entry name" value="G_CP_dom"/>
</dbReference>
<dbReference type="EMBL" id="JAOTOJ010000005">
    <property type="protein sequence ID" value="KAK9401571.1"/>
    <property type="molecule type" value="Genomic_DNA"/>
</dbReference>
<dbReference type="GO" id="GO:0003924">
    <property type="term" value="F:GTPase activity"/>
    <property type="evidence" value="ECO:0007669"/>
    <property type="project" value="InterPro"/>
</dbReference>
<evidence type="ECO:0000256" key="7">
    <source>
        <dbReference type="ARBA" id="ARBA00040145"/>
    </source>
</evidence>
<dbReference type="InterPro" id="IPR027417">
    <property type="entry name" value="P-loop_NTPase"/>
</dbReference>
<feature type="domain" description="CP-type G" evidence="11">
    <location>
        <begin position="364"/>
        <end position="631"/>
    </location>
</feature>
<evidence type="ECO:0000259" key="11">
    <source>
        <dbReference type="PROSITE" id="PS51721"/>
    </source>
</evidence>
<comment type="caution">
    <text evidence="12">The sequence shown here is derived from an EMBL/GenBank/DDBJ whole genome shotgun (WGS) entry which is preliminary data.</text>
</comment>
<keyword evidence="5" id="KW-0378">Hydrolase</keyword>
<feature type="region of interest" description="Disordered" evidence="10">
    <location>
        <begin position="1"/>
        <end position="44"/>
    </location>
</feature>
<feature type="region of interest" description="Disordered" evidence="10">
    <location>
        <begin position="169"/>
        <end position="264"/>
    </location>
</feature>
<feature type="region of interest" description="Disordered" evidence="10">
    <location>
        <begin position="809"/>
        <end position="849"/>
    </location>
</feature>
<dbReference type="PROSITE" id="PS51721">
    <property type="entry name" value="G_CP"/>
    <property type="match status" value="1"/>
</dbReference>
<proteinExistence type="predicted"/>
<evidence type="ECO:0000256" key="6">
    <source>
        <dbReference type="ARBA" id="ARBA00023134"/>
    </source>
</evidence>
<accession>A0AAW1BI92</accession>
<dbReference type="CDD" id="cd01857">
    <property type="entry name" value="HSR1_MMR1"/>
    <property type="match status" value="1"/>
</dbReference>
<feature type="compositionally biased region" description="Low complexity" evidence="10">
    <location>
        <begin position="169"/>
        <end position="182"/>
    </location>
</feature>
<dbReference type="GO" id="GO:0015030">
    <property type="term" value="C:Cajal body"/>
    <property type="evidence" value="ECO:0007669"/>
    <property type="project" value="UniProtKB-SubCell"/>
</dbReference>
<evidence type="ECO:0000313" key="13">
    <source>
        <dbReference type="Proteomes" id="UP001474421"/>
    </source>
</evidence>
<evidence type="ECO:0000256" key="10">
    <source>
        <dbReference type="SAM" id="MobiDB-lite"/>
    </source>
</evidence>
<evidence type="ECO:0000256" key="3">
    <source>
        <dbReference type="ARBA" id="ARBA00022490"/>
    </source>
</evidence>
<evidence type="ECO:0000313" key="12">
    <source>
        <dbReference type="EMBL" id="KAK9401571.1"/>
    </source>
</evidence>
<gene>
    <name evidence="12" type="ORF">NXF25_012285</name>
</gene>
<comment type="catalytic activity">
    <reaction evidence="8">
        <text>GTP + H2O = GDP + phosphate + H(+)</text>
        <dbReference type="Rhea" id="RHEA:19669"/>
        <dbReference type="ChEBI" id="CHEBI:15377"/>
        <dbReference type="ChEBI" id="CHEBI:15378"/>
        <dbReference type="ChEBI" id="CHEBI:37565"/>
        <dbReference type="ChEBI" id="CHEBI:43474"/>
        <dbReference type="ChEBI" id="CHEBI:58189"/>
    </reaction>
</comment>
<dbReference type="GO" id="GO:0005829">
    <property type="term" value="C:cytosol"/>
    <property type="evidence" value="ECO:0007669"/>
    <property type="project" value="TreeGrafter"/>
</dbReference>
<organism evidence="12 13">
    <name type="scientific">Crotalus adamanteus</name>
    <name type="common">Eastern diamondback rattlesnake</name>
    <dbReference type="NCBI Taxonomy" id="8729"/>
    <lineage>
        <taxon>Eukaryota</taxon>
        <taxon>Metazoa</taxon>
        <taxon>Chordata</taxon>
        <taxon>Craniata</taxon>
        <taxon>Vertebrata</taxon>
        <taxon>Euteleostomi</taxon>
        <taxon>Lepidosauria</taxon>
        <taxon>Squamata</taxon>
        <taxon>Bifurcata</taxon>
        <taxon>Unidentata</taxon>
        <taxon>Episquamata</taxon>
        <taxon>Toxicofera</taxon>
        <taxon>Serpentes</taxon>
        <taxon>Colubroidea</taxon>
        <taxon>Viperidae</taxon>
        <taxon>Crotalinae</taxon>
        <taxon>Crotalus</taxon>
    </lineage>
</organism>
<dbReference type="Proteomes" id="UP001474421">
    <property type="component" value="Unassembled WGS sequence"/>
</dbReference>
<evidence type="ECO:0000256" key="4">
    <source>
        <dbReference type="ARBA" id="ARBA00022741"/>
    </source>
</evidence>
<feature type="compositionally biased region" description="Basic residues" evidence="10">
    <location>
        <begin position="827"/>
        <end position="849"/>
    </location>
</feature>
<dbReference type="SUPFAM" id="SSF52540">
    <property type="entry name" value="P-loop containing nucleoside triphosphate hydrolases"/>
    <property type="match status" value="1"/>
</dbReference>
<feature type="compositionally biased region" description="Acidic residues" evidence="10">
    <location>
        <begin position="490"/>
        <end position="518"/>
    </location>
</feature>
<dbReference type="PANTHER" id="PTHR45709">
    <property type="entry name" value="LARGE SUBUNIT GTPASE 1 HOMOLOG-RELATED"/>
    <property type="match status" value="1"/>
</dbReference>
<evidence type="ECO:0000256" key="9">
    <source>
        <dbReference type="ARBA" id="ARBA00093349"/>
    </source>
</evidence>
<feature type="region of interest" description="Disordered" evidence="10">
    <location>
        <begin position="755"/>
        <end position="778"/>
    </location>
</feature>
<evidence type="ECO:0000256" key="8">
    <source>
        <dbReference type="ARBA" id="ARBA00048548"/>
    </source>
</evidence>
<keyword evidence="4" id="KW-0547">Nucleotide-binding</keyword>
<feature type="region of interest" description="Disordered" evidence="10">
    <location>
        <begin position="80"/>
        <end position="111"/>
    </location>
</feature>
<feature type="compositionally biased region" description="Polar residues" evidence="10">
    <location>
        <begin position="471"/>
        <end position="485"/>
    </location>
</feature>
<keyword evidence="13" id="KW-1185">Reference proteome</keyword>
<reference evidence="12 13" key="1">
    <citation type="journal article" date="2024" name="Proc. Natl. Acad. Sci. U.S.A.">
        <title>The genetic regulatory architecture and epigenomic basis for age-related changes in rattlesnake venom.</title>
        <authorList>
            <person name="Hogan M.P."/>
            <person name="Holding M.L."/>
            <person name="Nystrom G.S."/>
            <person name="Colston T.J."/>
            <person name="Bartlett D.A."/>
            <person name="Mason A.J."/>
            <person name="Ellsworth S.A."/>
            <person name="Rautsaw R.M."/>
            <person name="Lawrence K.C."/>
            <person name="Strickland J.L."/>
            <person name="He B."/>
            <person name="Fraser P."/>
            <person name="Margres M.J."/>
            <person name="Gilbert D.M."/>
            <person name="Gibbs H.L."/>
            <person name="Parkinson C.L."/>
            <person name="Rokyta D.R."/>
        </authorList>
    </citation>
    <scope>NUCLEOTIDE SEQUENCE [LARGE SCALE GENOMIC DNA]</scope>
    <source>
        <strain evidence="12">DRR0105</strain>
    </source>
</reference>
<keyword evidence="3" id="KW-0963">Cytoplasm</keyword>
<evidence type="ECO:0000256" key="2">
    <source>
        <dbReference type="ARBA" id="ARBA00004496"/>
    </source>
</evidence>
<feature type="region of interest" description="Disordered" evidence="10">
    <location>
        <begin position="449"/>
        <end position="520"/>
    </location>
</feature>
<sequence>MGNPTDRRNWPGTGPQPSSPLPDPRPLALPGLIPTAGAQSGCGPLGAHAECVGSLARASAYAGNNPPAPPPQWCTAGRSCGPTRRRIPSSPLPELGRGFRPPAERSPGARVGPTWPLAAANALRDRACLVERVGLRGFSAPVGAEGPLPRGFRLRFLVPLVLLRSRGAGAAALQRPREAAAAGTADSRSPVSARSLRGGAPGRARSLAASRHVPGSRGRAMGKKAGALGRSLRRGVRAGGAGWRHTSELGEQGRAPPPQSVTEQSPLEAFLAAAELAGAAFAAEKLDVRLVSGGAAEEAARPREEQERQVLRVPRRPLWDEQTSPAALEQAERDSFLRWRRQLAWMEEEENLLLTPFERNLDFWRQLWRVLERSDVVVQIVDARNPLLFRCRDLECYAKEISPEKENLILLNKADLLGEEQRSAWARFFEKEGVRVVFWSALAEGSRLGASPEELEARADPASQGAGPREQLTTNGRAESPPGTQRESDREEDGDVYEDCEEEEEEEAWLTCSEDGEQETPIVPLGRSRAELSPPAPPQGPPVRNSSRLVQREELLEIFETVHAGRKKVREGQLTVGLVGYPNVGKSSTINTILGKKKVSVSATPGRTKHFQTLFVEPSLCLCDCPGLVMPSFVSTKAEMVCSGILPIDQLRDHTPPVTLVCQRIPRPVLEATYGISILRPREDEDPDRPPTSEELLSALGCMRGFMTDHGQPDQPRSARLVLKDYVTGKLLYCHPPPGVDAKLFQSGLERLRPSKGAAAAAQRNGQQPSGRVPRAKQTENPVDLAFFHQENVRALTRGTRARVGCPAETAAHLPSGPGSADGAGKPWKRHGNRNKKEKLRRLNRHLEA</sequence>
<comment type="function">
    <text evidence="9">Functions as a GTPase. May act by mediating the release of NMD3 from the 60S ribosomal subunit after export into the cytoplasm during the 60S ribosomal subunit maturation.</text>
</comment>
<comment type="subcellular location">
    <subcellularLocation>
        <location evidence="2">Cytoplasm</location>
    </subcellularLocation>
    <subcellularLocation>
        <location evidence="1">Nucleus</location>
        <location evidence="1">Cajal body</location>
    </subcellularLocation>
</comment>
<evidence type="ECO:0000256" key="1">
    <source>
        <dbReference type="ARBA" id="ARBA00004408"/>
    </source>
</evidence>
<dbReference type="Gene3D" id="3.40.50.300">
    <property type="entry name" value="P-loop containing nucleotide triphosphate hydrolases"/>
    <property type="match status" value="1"/>
</dbReference>
<dbReference type="PANTHER" id="PTHR45709:SF2">
    <property type="entry name" value="LARGE SUBUNIT GTPASE 1 HOMOLOG"/>
    <property type="match status" value="1"/>
</dbReference>
<dbReference type="InterPro" id="IPR006073">
    <property type="entry name" value="GTP-bd"/>
</dbReference>
<dbReference type="GO" id="GO:0005525">
    <property type="term" value="F:GTP binding"/>
    <property type="evidence" value="ECO:0007669"/>
    <property type="project" value="UniProtKB-KW"/>
</dbReference>
<name>A0AAW1BI92_CROAD</name>
<dbReference type="AlphaFoldDB" id="A0AAW1BI92"/>
<dbReference type="InterPro" id="IPR043358">
    <property type="entry name" value="GNL1-like"/>
</dbReference>